<organism evidence="1 2">
    <name type="scientific">Aspergillus calidoustus</name>
    <dbReference type="NCBI Taxonomy" id="454130"/>
    <lineage>
        <taxon>Eukaryota</taxon>
        <taxon>Fungi</taxon>
        <taxon>Dikarya</taxon>
        <taxon>Ascomycota</taxon>
        <taxon>Pezizomycotina</taxon>
        <taxon>Eurotiomycetes</taxon>
        <taxon>Eurotiomycetidae</taxon>
        <taxon>Eurotiales</taxon>
        <taxon>Aspergillaceae</taxon>
        <taxon>Aspergillus</taxon>
        <taxon>Aspergillus subgen. Nidulantes</taxon>
    </lineage>
</organism>
<keyword evidence="2" id="KW-1185">Reference proteome</keyword>
<sequence length="580" mass="66462">MVYKMNCTAVRQAAAARTNPVTPVFKMKKTREEFQRARELLKEKELVSEDDQTDQVLMSDEVLVYAHDMLRDTSLAEPTILDHDGFDLFMKTDVPINPECSMSEEDEYVLLDDEEQTSRRSDLPAYVVSHPWHIVDYHLYLCSAERGQTQEARREGMYVLHGFECHPLSYEEFAEDRSLMSQCFPGDMPQLIFGLLPIADRRHYADRNPSFDGRHYVLGFDYDCKTLYARHFDWFTHDLGDIWCIWEEGVNVYTVTVPDLMHILDTSLDKGEMHVGMGILSSSEYCLAMTYDDDPGLEIIIATLWCQWLLDFSDILFKPETGSLSEFQQKLRSHVDQGRLILQRASYRAWFAVRDGYSKEQYKVKTTINQYTNDLYTFEKSTEDGSLKGRLWAAPGIETCNQLRLNHRMQRRKESEQRLEDLFVLPESDNVESQETVLQGILAKTQQSPMKFSAVASVSVPRTPSPKTQYTTFSPLSEQFFSPGSPGIVTPATEPYGEFEITEHHQVPLPVLLDRAAELVQAHPELDTFANRDRVGDLLTGMGAAAQRPASGYGIRPWKVEEILEQDSPTCRFLPSPTFA</sequence>
<evidence type="ECO:0000313" key="1">
    <source>
        <dbReference type="EMBL" id="CEN62107.1"/>
    </source>
</evidence>
<dbReference type="AlphaFoldDB" id="A0A0U5GU10"/>
<dbReference type="OrthoDB" id="4363600at2759"/>
<reference evidence="2" key="1">
    <citation type="journal article" date="2016" name="Genome Announc.">
        <title>Draft genome sequences of fungus Aspergillus calidoustus.</title>
        <authorList>
            <person name="Horn F."/>
            <person name="Linde J."/>
            <person name="Mattern D.J."/>
            <person name="Walther G."/>
            <person name="Guthke R."/>
            <person name="Scherlach K."/>
            <person name="Martin K."/>
            <person name="Brakhage A.A."/>
            <person name="Petzke L."/>
            <person name="Valiante V."/>
        </authorList>
    </citation>
    <scope>NUCLEOTIDE SEQUENCE [LARGE SCALE GENOMIC DNA]</scope>
    <source>
        <strain evidence="2">SF006504</strain>
    </source>
</reference>
<gene>
    <name evidence="1" type="ORF">ASPCAL08746</name>
</gene>
<dbReference type="STRING" id="454130.A0A0U5GU10"/>
<dbReference type="Proteomes" id="UP000054771">
    <property type="component" value="Unassembled WGS sequence"/>
</dbReference>
<name>A0A0U5GU10_ASPCI</name>
<evidence type="ECO:0000313" key="2">
    <source>
        <dbReference type="Proteomes" id="UP000054771"/>
    </source>
</evidence>
<accession>A0A0U5GU10</accession>
<dbReference type="EMBL" id="CDMC01000007">
    <property type="protein sequence ID" value="CEN62107.1"/>
    <property type="molecule type" value="Genomic_DNA"/>
</dbReference>
<dbReference type="OMA" id="YHLYLCS"/>
<protein>
    <submittedName>
        <fullName evidence="1">Uncharacterized protein</fullName>
    </submittedName>
</protein>
<proteinExistence type="predicted"/>